<evidence type="ECO:0000313" key="1">
    <source>
        <dbReference type="EMBL" id="VEN36650.1"/>
    </source>
</evidence>
<protein>
    <submittedName>
        <fullName evidence="1">Uncharacterized protein</fullName>
    </submittedName>
</protein>
<gene>
    <name evidence="1" type="ORF">CALMAC_LOCUS2186</name>
</gene>
<dbReference type="AlphaFoldDB" id="A0A653BMQ9"/>
<accession>A0A653BMQ9</accession>
<dbReference type="EMBL" id="CAACVG010002589">
    <property type="protein sequence ID" value="VEN36650.1"/>
    <property type="molecule type" value="Genomic_DNA"/>
</dbReference>
<proteinExistence type="predicted"/>
<sequence length="86" mass="9556">MDEITEIDYICLETQLALTEANTNGRETILTWIPGHCSIPASLLPGCEKSLYPLFVLSHTNSLHTNICGNGHEPDNTQTYLMPLCH</sequence>
<keyword evidence="2" id="KW-1185">Reference proteome</keyword>
<evidence type="ECO:0000313" key="2">
    <source>
        <dbReference type="Proteomes" id="UP000410492"/>
    </source>
</evidence>
<organism evidence="1 2">
    <name type="scientific">Callosobruchus maculatus</name>
    <name type="common">Southern cowpea weevil</name>
    <name type="synonym">Pulse bruchid</name>
    <dbReference type="NCBI Taxonomy" id="64391"/>
    <lineage>
        <taxon>Eukaryota</taxon>
        <taxon>Metazoa</taxon>
        <taxon>Ecdysozoa</taxon>
        <taxon>Arthropoda</taxon>
        <taxon>Hexapoda</taxon>
        <taxon>Insecta</taxon>
        <taxon>Pterygota</taxon>
        <taxon>Neoptera</taxon>
        <taxon>Endopterygota</taxon>
        <taxon>Coleoptera</taxon>
        <taxon>Polyphaga</taxon>
        <taxon>Cucujiformia</taxon>
        <taxon>Chrysomeloidea</taxon>
        <taxon>Chrysomelidae</taxon>
        <taxon>Bruchinae</taxon>
        <taxon>Bruchini</taxon>
        <taxon>Callosobruchus</taxon>
    </lineage>
</organism>
<dbReference type="Proteomes" id="UP000410492">
    <property type="component" value="Unassembled WGS sequence"/>
</dbReference>
<name>A0A653BMQ9_CALMS</name>
<reference evidence="1 2" key="1">
    <citation type="submission" date="2019-01" db="EMBL/GenBank/DDBJ databases">
        <authorList>
            <person name="Sayadi A."/>
        </authorList>
    </citation>
    <scope>NUCLEOTIDE SEQUENCE [LARGE SCALE GENOMIC DNA]</scope>
</reference>